<sequence length="442" mass="49738">MPSAVWKASGHLDGFTDSIVDCSLSGTQFRVDKAGPVVAATTGSGETTITILAPHKKTAKLWEEQIQTDFAADARVVREGCLLHLSVAELVDPSTATDGSKVPGRIELRTQNSDLETIKIEYNGYVCPITNSPFLGTPRDINLMYQVVAIDDSAPIGDSDEQYTVSDEFDSMIRTIREGNPLQKAEMRNSLKRELLPRSMYLRPETAQGTYVQTPNAKRSLEESGPRPTTFGLAQIGESYRNEIAVEHFSFRSSEFDQMEMQYFCPAQDEKQCFNFWVRDRLAWWHDLARVPEDFITLNVDKEDLAHYASGKSCVDIEYRYPWGFDEIEGIASRSNYDMNLHSKYHELEKTNVDDGGLKESFVIEPAAGLSRAVLAFLCDAYTEDVRTDAKGEYIQTVLQLHPKLSPYKAAVLPLVRNNAEFVRKVRALVPDHSISYCFRTV</sequence>
<protein>
    <recommendedName>
        <fullName evidence="1">Aminoacyl-transfer RNA synthetases class-II family profile domain-containing protein</fullName>
    </recommendedName>
</protein>
<dbReference type="STRING" id="667725.A0A0L0G599"/>
<dbReference type="PROSITE" id="PS50862">
    <property type="entry name" value="AA_TRNA_LIGASE_II"/>
    <property type="match status" value="1"/>
</dbReference>
<dbReference type="Gene3D" id="3.30.930.10">
    <property type="entry name" value="Bira Bifunctional Protein, Domain 2"/>
    <property type="match status" value="1"/>
</dbReference>
<feature type="domain" description="Aminoacyl-transfer RNA synthetases class-II family profile" evidence="1">
    <location>
        <begin position="191"/>
        <end position="407"/>
    </location>
</feature>
<dbReference type="AlphaFoldDB" id="A0A0L0G599"/>
<dbReference type="SUPFAM" id="SSF55681">
    <property type="entry name" value="Class II aaRS and biotin synthetases"/>
    <property type="match status" value="1"/>
</dbReference>
<accession>A0A0L0G599</accession>
<organism evidence="2 3">
    <name type="scientific">Sphaeroforma arctica JP610</name>
    <dbReference type="NCBI Taxonomy" id="667725"/>
    <lineage>
        <taxon>Eukaryota</taxon>
        <taxon>Ichthyosporea</taxon>
        <taxon>Ichthyophonida</taxon>
        <taxon>Sphaeroforma</taxon>
    </lineage>
</organism>
<proteinExistence type="predicted"/>
<dbReference type="EMBL" id="KQ241795">
    <property type="protein sequence ID" value="KNC84001.1"/>
    <property type="molecule type" value="Genomic_DNA"/>
</dbReference>
<reference evidence="2 3" key="1">
    <citation type="submission" date="2011-02" db="EMBL/GenBank/DDBJ databases">
        <title>The Genome Sequence of Sphaeroforma arctica JP610.</title>
        <authorList>
            <consortium name="The Broad Institute Genome Sequencing Platform"/>
            <person name="Russ C."/>
            <person name="Cuomo C."/>
            <person name="Young S.K."/>
            <person name="Zeng Q."/>
            <person name="Gargeya S."/>
            <person name="Alvarado L."/>
            <person name="Berlin A."/>
            <person name="Chapman S.B."/>
            <person name="Chen Z."/>
            <person name="Freedman E."/>
            <person name="Gellesch M."/>
            <person name="Goldberg J."/>
            <person name="Griggs A."/>
            <person name="Gujja S."/>
            <person name="Heilman E."/>
            <person name="Heiman D."/>
            <person name="Howarth C."/>
            <person name="Mehta T."/>
            <person name="Neiman D."/>
            <person name="Pearson M."/>
            <person name="Roberts A."/>
            <person name="Saif S."/>
            <person name="Shea T."/>
            <person name="Shenoy N."/>
            <person name="Sisk P."/>
            <person name="Stolte C."/>
            <person name="Sykes S."/>
            <person name="White J."/>
            <person name="Yandava C."/>
            <person name="Burger G."/>
            <person name="Gray M.W."/>
            <person name="Holland P.W.H."/>
            <person name="King N."/>
            <person name="Lang F.B.F."/>
            <person name="Roger A.J."/>
            <person name="Ruiz-Trillo I."/>
            <person name="Haas B."/>
            <person name="Nusbaum C."/>
            <person name="Birren B."/>
        </authorList>
    </citation>
    <scope>NUCLEOTIDE SEQUENCE [LARGE SCALE GENOMIC DNA]</scope>
    <source>
        <strain evidence="2 3">JP610</strain>
    </source>
</reference>
<dbReference type="InterPro" id="IPR027031">
    <property type="entry name" value="Gly-tRNA_synthase/POLG2"/>
</dbReference>
<name>A0A0L0G599_9EUKA</name>
<dbReference type="Proteomes" id="UP000054560">
    <property type="component" value="Unassembled WGS sequence"/>
</dbReference>
<dbReference type="GO" id="GO:0005737">
    <property type="term" value="C:cytoplasm"/>
    <property type="evidence" value="ECO:0007669"/>
    <property type="project" value="TreeGrafter"/>
</dbReference>
<dbReference type="PRINTS" id="PR01043">
    <property type="entry name" value="TRNASYNTHGLY"/>
</dbReference>
<dbReference type="eggNOG" id="KOG2298">
    <property type="taxonomic scope" value="Eukaryota"/>
</dbReference>
<dbReference type="GeneID" id="25904266"/>
<dbReference type="GO" id="GO:0004820">
    <property type="term" value="F:glycine-tRNA ligase activity"/>
    <property type="evidence" value="ECO:0007669"/>
    <property type="project" value="TreeGrafter"/>
</dbReference>
<evidence type="ECO:0000313" key="2">
    <source>
        <dbReference type="EMBL" id="KNC84001.1"/>
    </source>
</evidence>
<dbReference type="OrthoDB" id="57698at2759"/>
<dbReference type="InterPro" id="IPR006195">
    <property type="entry name" value="aa-tRNA-synth_II"/>
</dbReference>
<dbReference type="PANTHER" id="PTHR10745">
    <property type="entry name" value="GLYCYL-TRNA SYNTHETASE/DNA POLYMERASE SUBUNIT GAMMA-2"/>
    <property type="match status" value="1"/>
</dbReference>
<dbReference type="PANTHER" id="PTHR10745:SF8">
    <property type="entry name" value="DNA POLYMERASE SUBUNIT GAMMA-2, MITOCHONDRIAL"/>
    <property type="match status" value="1"/>
</dbReference>
<dbReference type="RefSeq" id="XP_014157903.1">
    <property type="nucleotide sequence ID" value="XM_014302428.1"/>
</dbReference>
<gene>
    <name evidence="2" type="ORF">SARC_03762</name>
</gene>
<evidence type="ECO:0000259" key="1">
    <source>
        <dbReference type="PROSITE" id="PS50862"/>
    </source>
</evidence>
<evidence type="ECO:0000313" key="3">
    <source>
        <dbReference type="Proteomes" id="UP000054560"/>
    </source>
</evidence>
<dbReference type="GO" id="GO:0006426">
    <property type="term" value="P:glycyl-tRNA aminoacylation"/>
    <property type="evidence" value="ECO:0007669"/>
    <property type="project" value="TreeGrafter"/>
</dbReference>
<keyword evidence="3" id="KW-1185">Reference proteome</keyword>
<dbReference type="InterPro" id="IPR045864">
    <property type="entry name" value="aa-tRNA-synth_II/BPL/LPL"/>
</dbReference>